<proteinExistence type="predicted"/>
<evidence type="ECO:0000313" key="1">
    <source>
        <dbReference type="EMBL" id="BAU83566.1"/>
    </source>
</evidence>
<name>A0A160NZB4_STRLU</name>
<reference evidence="1 2" key="1">
    <citation type="journal article" date="2016" name="Genome Announc.">
        <title>Complete Genome Sequence of Thiostrepton-Producing Streptomyces laurentii ATCC 31255.</title>
        <authorList>
            <person name="Doi K."/>
            <person name="Fujino Y."/>
            <person name="Nagayoshi Y."/>
            <person name="Ohshima T."/>
            <person name="Ogata S."/>
        </authorList>
    </citation>
    <scope>NUCLEOTIDE SEQUENCE [LARGE SCALE GENOMIC DNA]</scope>
    <source>
        <strain evidence="1 2">ATCC 31255</strain>
    </source>
</reference>
<dbReference type="EMBL" id="AP017424">
    <property type="protein sequence ID" value="BAU83566.1"/>
    <property type="molecule type" value="Genomic_DNA"/>
</dbReference>
<dbReference type="AlphaFoldDB" id="A0A160NZB4"/>
<keyword evidence="2" id="KW-1185">Reference proteome</keyword>
<organism evidence="1 2">
    <name type="scientific">Streptomyces laurentii</name>
    <dbReference type="NCBI Taxonomy" id="39478"/>
    <lineage>
        <taxon>Bacteria</taxon>
        <taxon>Bacillati</taxon>
        <taxon>Actinomycetota</taxon>
        <taxon>Actinomycetes</taxon>
        <taxon>Kitasatosporales</taxon>
        <taxon>Streptomycetaceae</taxon>
        <taxon>Streptomyces</taxon>
    </lineage>
</organism>
<gene>
    <name evidence="1" type="ORF">SLA_2644</name>
</gene>
<protein>
    <submittedName>
        <fullName evidence="1">Uncharacterized protein</fullName>
    </submittedName>
</protein>
<accession>A0A160NZB4</accession>
<sequence>MAGLEVGEELGEGVALALDGLGAVGVGAEDGRNADLDGHDVDSWVGRRGRWRGGACGAGARRGPAGGAVPEYGYGVTGYGCGVLLLGCCRGIGLGRRAALRGAVRRSERGAGRTHRAGETAQVDVQARDEQQGCARRLFAHVVGNHADIVSIPGPGSGM</sequence>
<evidence type="ECO:0000313" key="2">
    <source>
        <dbReference type="Proteomes" id="UP000217676"/>
    </source>
</evidence>
<dbReference type="Proteomes" id="UP000217676">
    <property type="component" value="Chromosome"/>
</dbReference>
<dbReference type="KEGG" id="slau:SLA_2644"/>